<gene>
    <name evidence="1" type="ORF">rCG_27320</name>
</gene>
<evidence type="ECO:0000313" key="2">
    <source>
        <dbReference type="Proteomes" id="UP000234681"/>
    </source>
</evidence>
<sequence>MSAFLSPLHWHSRVLPLSMRYKIQLLSLKKILKHENITVHMTSQSPFETELFTNHVIHFYTVKRVLNVSVKKLYRTIIIHIKV</sequence>
<dbReference type="EMBL" id="CH473949">
    <property type="protein sequence ID" value="EDL79289.1"/>
    <property type="molecule type" value="Genomic_DNA"/>
</dbReference>
<dbReference type="Proteomes" id="UP000234681">
    <property type="component" value="Chromosome 3"/>
</dbReference>
<dbReference type="AlphaFoldDB" id="A6HMN8"/>
<organism evidence="1 2">
    <name type="scientific">Rattus norvegicus</name>
    <name type="common">Rat</name>
    <dbReference type="NCBI Taxonomy" id="10116"/>
    <lineage>
        <taxon>Eukaryota</taxon>
        <taxon>Metazoa</taxon>
        <taxon>Chordata</taxon>
        <taxon>Craniata</taxon>
        <taxon>Vertebrata</taxon>
        <taxon>Euteleostomi</taxon>
        <taxon>Mammalia</taxon>
        <taxon>Eutheria</taxon>
        <taxon>Euarchontoglires</taxon>
        <taxon>Glires</taxon>
        <taxon>Rodentia</taxon>
        <taxon>Myomorpha</taxon>
        <taxon>Muroidea</taxon>
        <taxon>Muridae</taxon>
        <taxon>Murinae</taxon>
        <taxon>Rattus</taxon>
    </lineage>
</organism>
<reference evidence="2" key="1">
    <citation type="submission" date="2005-09" db="EMBL/GenBank/DDBJ databases">
        <authorList>
            <person name="Mural R.J."/>
            <person name="Li P.W."/>
            <person name="Adams M.D."/>
            <person name="Amanatides P.G."/>
            <person name="Baden-Tillson H."/>
            <person name="Barnstead M."/>
            <person name="Chin S.H."/>
            <person name="Dew I."/>
            <person name="Evans C.A."/>
            <person name="Ferriera S."/>
            <person name="Flanigan M."/>
            <person name="Fosler C."/>
            <person name="Glodek A."/>
            <person name="Gu Z."/>
            <person name="Holt R.A."/>
            <person name="Jennings D."/>
            <person name="Kraft C.L."/>
            <person name="Lu F."/>
            <person name="Nguyen T."/>
            <person name="Nusskern D.R."/>
            <person name="Pfannkoch C.M."/>
            <person name="Sitter C."/>
            <person name="Sutton G.G."/>
            <person name="Venter J.C."/>
            <person name="Wang Z."/>
            <person name="Woodage T."/>
            <person name="Zheng X.H."/>
            <person name="Zhong F."/>
        </authorList>
    </citation>
    <scope>NUCLEOTIDE SEQUENCE [LARGE SCALE GENOMIC DNA]</scope>
    <source>
        <strain>BN</strain>
        <strain evidence="2">Sprague-Dawley</strain>
    </source>
</reference>
<protein>
    <submittedName>
        <fullName evidence="1">RCG27320</fullName>
    </submittedName>
</protein>
<proteinExistence type="predicted"/>
<evidence type="ECO:0000313" key="1">
    <source>
        <dbReference type="EMBL" id="EDL79289.1"/>
    </source>
</evidence>
<name>A6HMN8_RAT</name>
<accession>A6HMN8</accession>